<proteinExistence type="predicted"/>
<dbReference type="Proteomes" id="UP000255467">
    <property type="component" value="Unassembled WGS sequence"/>
</dbReference>
<organism evidence="1 2">
    <name type="scientific">Nocardia otitidiscaviarum</name>
    <dbReference type="NCBI Taxonomy" id="1823"/>
    <lineage>
        <taxon>Bacteria</taxon>
        <taxon>Bacillati</taxon>
        <taxon>Actinomycetota</taxon>
        <taxon>Actinomycetes</taxon>
        <taxon>Mycobacteriales</taxon>
        <taxon>Nocardiaceae</taxon>
        <taxon>Nocardia</taxon>
    </lineage>
</organism>
<protein>
    <submittedName>
        <fullName evidence="1">Uncharacterized protein</fullName>
    </submittedName>
</protein>
<dbReference type="EMBL" id="UGRY01000003">
    <property type="protein sequence ID" value="SUD47430.1"/>
    <property type="molecule type" value="Genomic_DNA"/>
</dbReference>
<evidence type="ECO:0000313" key="2">
    <source>
        <dbReference type="Proteomes" id="UP000255467"/>
    </source>
</evidence>
<keyword evidence="2" id="KW-1185">Reference proteome</keyword>
<evidence type="ECO:0000313" key="1">
    <source>
        <dbReference type="EMBL" id="SUD47430.1"/>
    </source>
</evidence>
<gene>
    <name evidence="1" type="ORF">NCTC1934_04741</name>
</gene>
<sequence>MLSRWTHTLDDTESGNSIMTADLLPTWVTPGAHVVELSETRGIVLSRTRIKSITDTTIELRCGTKYLLRTMQPADRPEEVVFSRPNSFIPGIRTRLASPDHPEARP</sequence>
<dbReference type="STRING" id="1406858.GCA_000710895_03960"/>
<reference evidence="1 2" key="1">
    <citation type="submission" date="2018-06" db="EMBL/GenBank/DDBJ databases">
        <authorList>
            <consortium name="Pathogen Informatics"/>
            <person name="Doyle S."/>
        </authorList>
    </citation>
    <scope>NUCLEOTIDE SEQUENCE [LARGE SCALE GENOMIC DNA]</scope>
    <source>
        <strain evidence="1 2">NCTC1934</strain>
    </source>
</reference>
<name>A0A379JG44_9NOCA</name>
<accession>A0A379JG44</accession>
<dbReference type="AlphaFoldDB" id="A0A379JG44"/>